<proteinExistence type="predicted"/>
<protein>
    <submittedName>
        <fullName evidence="3">NAD(P)/FAD-dependent oxidoreductase</fullName>
    </submittedName>
</protein>
<dbReference type="Gene3D" id="3.30.9.100">
    <property type="match status" value="1"/>
</dbReference>
<evidence type="ECO:0000313" key="4">
    <source>
        <dbReference type="Proteomes" id="UP000613768"/>
    </source>
</evidence>
<dbReference type="Proteomes" id="UP000613768">
    <property type="component" value="Unassembled WGS sequence"/>
</dbReference>
<dbReference type="InterPro" id="IPR036188">
    <property type="entry name" value="FAD/NAD-bd_sf"/>
</dbReference>
<name>A0AAW3ZMX4_9GAMM</name>
<organism evidence="3 4">
    <name type="scientific">Pseudomarimonas arenosa</name>
    <dbReference type="NCBI Taxonomy" id="2774145"/>
    <lineage>
        <taxon>Bacteria</taxon>
        <taxon>Pseudomonadati</taxon>
        <taxon>Pseudomonadota</taxon>
        <taxon>Gammaproteobacteria</taxon>
        <taxon>Lysobacterales</taxon>
        <taxon>Lysobacteraceae</taxon>
        <taxon>Pseudomarimonas</taxon>
    </lineage>
</organism>
<dbReference type="Gene3D" id="3.50.50.60">
    <property type="entry name" value="FAD/NAD(P)-binding domain"/>
    <property type="match status" value="1"/>
</dbReference>
<keyword evidence="2" id="KW-0503">Monooxygenase</keyword>
<dbReference type="AlphaFoldDB" id="A0AAW3ZMX4"/>
<dbReference type="InterPro" id="IPR050816">
    <property type="entry name" value="Flavin-dep_Halogenase_NPB"/>
</dbReference>
<dbReference type="PANTHER" id="PTHR43747:SF5">
    <property type="entry name" value="FAD-BINDING DOMAIN-CONTAINING PROTEIN"/>
    <property type="match status" value="1"/>
</dbReference>
<dbReference type="PRINTS" id="PR00420">
    <property type="entry name" value="RNGMNOXGNASE"/>
</dbReference>
<dbReference type="InterPro" id="IPR006905">
    <property type="entry name" value="Flavin_halogenase"/>
</dbReference>
<keyword evidence="1" id="KW-0560">Oxidoreductase</keyword>
<gene>
    <name evidence="3" type="ORF">IFO71_11030</name>
</gene>
<comment type="caution">
    <text evidence="3">The sequence shown here is derived from an EMBL/GenBank/DDBJ whole genome shotgun (WGS) entry which is preliminary data.</text>
</comment>
<keyword evidence="4" id="KW-1185">Reference proteome</keyword>
<evidence type="ECO:0000256" key="2">
    <source>
        <dbReference type="ARBA" id="ARBA00023033"/>
    </source>
</evidence>
<reference evidence="3 4" key="1">
    <citation type="submission" date="2020-09" db="EMBL/GenBank/DDBJ databases">
        <title>Pseudoxanthomonas sp. CAU 1598 isolated from sand of Yaerae Beach.</title>
        <authorList>
            <person name="Kim W."/>
        </authorList>
    </citation>
    <scope>NUCLEOTIDE SEQUENCE [LARGE SCALE GENOMIC DNA]</scope>
    <source>
        <strain evidence="3 4">CAU 1598</strain>
    </source>
</reference>
<evidence type="ECO:0000313" key="3">
    <source>
        <dbReference type="EMBL" id="MBD8526270.1"/>
    </source>
</evidence>
<accession>A0AAW3ZMX4</accession>
<dbReference type="SUPFAM" id="SSF51905">
    <property type="entry name" value="FAD/NAD(P)-binding domain"/>
    <property type="match status" value="1"/>
</dbReference>
<dbReference type="GO" id="GO:0004497">
    <property type="term" value="F:monooxygenase activity"/>
    <property type="evidence" value="ECO:0007669"/>
    <property type="project" value="UniProtKB-KW"/>
</dbReference>
<dbReference type="PANTHER" id="PTHR43747">
    <property type="entry name" value="FAD-BINDING PROTEIN"/>
    <property type="match status" value="1"/>
</dbReference>
<sequence length="454" mass="49424">MTARPHYDLVILGAGPAGSVLGLRCAQLGLRSLIVEREPFPRPRLGESISAGCLQQLQSLGIGEAIAALRFPVADEIGIRWGSEWQTRHDPYPGLLVDRGAFDALLLRMAQAHGAEVWQPARLLHRSQMEQGWRLRLGHDTTQRDVQCRWLIDASGRQRALRLPLRHVGASTWAMHAEWPQLPPSPRLAATAQGWLWRVPLPAGMSRIFVFKDATELRRQRAASSLAAAYRQAVVDSEILDQGEISADHGRVLAVDASAAQIDWPLPDGLLAVGDAALQIDPLAASGVQVAIQTALLAALVLNTALHYSADRNAALAFYQQALCDTANRHRRFAQQHYAAAGISSAFWRDRSGTELETQDTHAAASPLELPRWLQLGETTHWEDAPCALTDRIALRPTLVCTDNGQRAAFLGGRLLRDLFPLAGTKVPSTQLPGEAVANLLRSGLLRSALAGAD</sequence>
<dbReference type="Pfam" id="PF04820">
    <property type="entry name" value="Trp_halogenase"/>
    <property type="match status" value="1"/>
</dbReference>
<evidence type="ECO:0000256" key="1">
    <source>
        <dbReference type="ARBA" id="ARBA00023002"/>
    </source>
</evidence>
<dbReference type="RefSeq" id="WP_192029686.1">
    <property type="nucleotide sequence ID" value="NZ_JACYTR010000019.1"/>
</dbReference>
<dbReference type="EMBL" id="JACYTR010000019">
    <property type="protein sequence ID" value="MBD8526270.1"/>
    <property type="molecule type" value="Genomic_DNA"/>
</dbReference>